<dbReference type="Proteomes" id="UP001208570">
    <property type="component" value="Unassembled WGS sequence"/>
</dbReference>
<sequence>MATFKFQVVNKVTFARLYAEAWERSTTPMNVRAGFRVTGICPFSPGCLPEMAFATCFQEVISVPAHTELDASGRLQPCGSDEPLPCGFSNPQPSGSGKIEPVELMVVDSSEVSALPYRLEESGPGKPEAWIDHAGASA</sequence>
<gene>
    <name evidence="2" type="ORF">LSH36_224g03005</name>
</gene>
<reference evidence="2" key="1">
    <citation type="journal article" date="2023" name="Mol. Biol. Evol.">
        <title>Third-Generation Sequencing Reveals the Adaptive Role of the Epigenome in Three Deep-Sea Polychaetes.</title>
        <authorList>
            <person name="Perez M."/>
            <person name="Aroh O."/>
            <person name="Sun Y."/>
            <person name="Lan Y."/>
            <person name="Juniper S.K."/>
            <person name="Young C.R."/>
            <person name="Angers B."/>
            <person name="Qian P.Y."/>
        </authorList>
    </citation>
    <scope>NUCLEOTIDE SEQUENCE</scope>
    <source>
        <strain evidence="2">P08H-3</strain>
    </source>
</reference>
<protein>
    <submittedName>
        <fullName evidence="2">Uncharacterized protein</fullName>
    </submittedName>
</protein>
<name>A0AAD9JP22_9ANNE</name>
<feature type="region of interest" description="Disordered" evidence="1">
    <location>
        <begin position="119"/>
        <end position="138"/>
    </location>
</feature>
<organism evidence="2 3">
    <name type="scientific">Paralvinella palmiformis</name>
    <dbReference type="NCBI Taxonomy" id="53620"/>
    <lineage>
        <taxon>Eukaryota</taxon>
        <taxon>Metazoa</taxon>
        <taxon>Spiralia</taxon>
        <taxon>Lophotrochozoa</taxon>
        <taxon>Annelida</taxon>
        <taxon>Polychaeta</taxon>
        <taxon>Sedentaria</taxon>
        <taxon>Canalipalpata</taxon>
        <taxon>Terebellida</taxon>
        <taxon>Terebelliformia</taxon>
        <taxon>Alvinellidae</taxon>
        <taxon>Paralvinella</taxon>
    </lineage>
</organism>
<proteinExistence type="predicted"/>
<comment type="caution">
    <text evidence="2">The sequence shown here is derived from an EMBL/GenBank/DDBJ whole genome shotgun (WGS) entry which is preliminary data.</text>
</comment>
<dbReference type="AlphaFoldDB" id="A0AAD9JP22"/>
<dbReference type="EMBL" id="JAODUP010000224">
    <property type="protein sequence ID" value="KAK2155998.1"/>
    <property type="molecule type" value="Genomic_DNA"/>
</dbReference>
<evidence type="ECO:0000313" key="3">
    <source>
        <dbReference type="Proteomes" id="UP001208570"/>
    </source>
</evidence>
<keyword evidence="3" id="KW-1185">Reference proteome</keyword>
<evidence type="ECO:0000313" key="2">
    <source>
        <dbReference type="EMBL" id="KAK2155998.1"/>
    </source>
</evidence>
<accession>A0AAD9JP22</accession>
<evidence type="ECO:0000256" key="1">
    <source>
        <dbReference type="SAM" id="MobiDB-lite"/>
    </source>
</evidence>